<proteinExistence type="inferred from homology"/>
<evidence type="ECO:0000256" key="4">
    <source>
        <dbReference type="SAM" id="MobiDB-lite"/>
    </source>
</evidence>
<dbReference type="EMBL" id="UGVI01000001">
    <property type="protein sequence ID" value="SUE16954.1"/>
    <property type="molecule type" value="Genomic_DNA"/>
</dbReference>
<dbReference type="SMART" id="SM01208">
    <property type="entry name" value="G5"/>
    <property type="match status" value="1"/>
</dbReference>
<keyword evidence="8" id="KW-1185">Reference proteome</keyword>
<keyword evidence="5" id="KW-0472">Membrane</keyword>
<evidence type="ECO:0000259" key="6">
    <source>
        <dbReference type="PROSITE" id="PS51109"/>
    </source>
</evidence>
<feature type="transmembrane region" description="Helical" evidence="5">
    <location>
        <begin position="32"/>
        <end position="53"/>
    </location>
</feature>
<organism evidence="7 8">
    <name type="scientific">Rhodococcus gordoniae</name>
    <dbReference type="NCBI Taxonomy" id="223392"/>
    <lineage>
        <taxon>Bacteria</taxon>
        <taxon>Bacillati</taxon>
        <taxon>Actinomycetota</taxon>
        <taxon>Actinomycetes</taxon>
        <taxon>Mycobacteriales</taxon>
        <taxon>Nocardiaceae</taxon>
        <taxon>Rhodococcus</taxon>
    </lineage>
</organism>
<dbReference type="CDD" id="cd13925">
    <property type="entry name" value="RPF"/>
    <property type="match status" value="1"/>
</dbReference>
<name>A0A379M3N5_9NOCA</name>
<accession>A0A379M3N5</accession>
<evidence type="ECO:0000313" key="8">
    <source>
        <dbReference type="Proteomes" id="UP000254569"/>
    </source>
</evidence>
<protein>
    <submittedName>
        <fullName evidence="7">Resuscitation-promoting factor</fullName>
    </submittedName>
</protein>
<keyword evidence="2" id="KW-0732">Signal</keyword>
<evidence type="ECO:0000313" key="7">
    <source>
        <dbReference type="EMBL" id="SUE16954.1"/>
    </source>
</evidence>
<dbReference type="InterPro" id="IPR051933">
    <property type="entry name" value="Resuscitation_pf_RpfB"/>
</dbReference>
<reference evidence="7 8" key="1">
    <citation type="submission" date="2018-06" db="EMBL/GenBank/DDBJ databases">
        <authorList>
            <consortium name="Pathogen Informatics"/>
            <person name="Doyle S."/>
        </authorList>
    </citation>
    <scope>NUCLEOTIDE SEQUENCE [LARGE SCALE GENOMIC DNA]</scope>
    <source>
        <strain evidence="7 8">NCTC13296</strain>
    </source>
</reference>
<dbReference type="Gene3D" id="2.20.230.10">
    <property type="entry name" value="Resuscitation-promoting factor rpfb"/>
    <property type="match status" value="1"/>
</dbReference>
<dbReference type="InterPro" id="IPR010618">
    <property type="entry name" value="RPF"/>
</dbReference>
<feature type="region of interest" description="Disordered" evidence="4">
    <location>
        <begin position="225"/>
        <end position="248"/>
    </location>
</feature>
<dbReference type="SUPFAM" id="SSF53955">
    <property type="entry name" value="Lysozyme-like"/>
    <property type="match status" value="1"/>
</dbReference>
<dbReference type="InterPro" id="IPR011098">
    <property type="entry name" value="G5_dom"/>
</dbReference>
<dbReference type="InterPro" id="IPR023346">
    <property type="entry name" value="Lysozyme-like_dom_sf"/>
</dbReference>
<dbReference type="Pfam" id="PF07501">
    <property type="entry name" value="G5"/>
    <property type="match status" value="1"/>
</dbReference>
<dbReference type="GO" id="GO:0016787">
    <property type="term" value="F:hydrolase activity"/>
    <property type="evidence" value="ECO:0007669"/>
    <property type="project" value="UniProtKB-KW"/>
</dbReference>
<dbReference type="InterPro" id="IPR007137">
    <property type="entry name" value="DUF348"/>
</dbReference>
<dbReference type="Pfam" id="PF03990">
    <property type="entry name" value="DUF348"/>
    <property type="match status" value="3"/>
</dbReference>
<keyword evidence="5" id="KW-0812">Transmembrane</keyword>
<dbReference type="Gene3D" id="1.10.530.10">
    <property type="match status" value="1"/>
</dbReference>
<dbReference type="Proteomes" id="UP000254569">
    <property type="component" value="Unassembled WGS sequence"/>
</dbReference>
<dbReference type="PANTHER" id="PTHR39160">
    <property type="entry name" value="CELL WALL-BINDING PROTEIN YOCH"/>
    <property type="match status" value="1"/>
</dbReference>
<dbReference type="Pfam" id="PF06737">
    <property type="entry name" value="Transglycosylas"/>
    <property type="match status" value="1"/>
</dbReference>
<evidence type="ECO:0000256" key="1">
    <source>
        <dbReference type="ARBA" id="ARBA00010830"/>
    </source>
</evidence>
<dbReference type="PANTHER" id="PTHR39160:SF4">
    <property type="entry name" value="RESUSCITATION-PROMOTING FACTOR RPFB"/>
    <property type="match status" value="1"/>
</dbReference>
<dbReference type="AlphaFoldDB" id="A0A379M3N5"/>
<keyword evidence="5" id="KW-1133">Transmembrane helix</keyword>
<feature type="domain" description="G5" evidence="6">
    <location>
        <begin position="223"/>
        <end position="303"/>
    </location>
</feature>
<evidence type="ECO:0000256" key="5">
    <source>
        <dbReference type="SAM" id="Phobius"/>
    </source>
</evidence>
<comment type="similarity">
    <text evidence="1">Belongs to the transglycosylase family. Rpf subfamily.</text>
</comment>
<evidence type="ECO:0000256" key="2">
    <source>
        <dbReference type="ARBA" id="ARBA00022729"/>
    </source>
</evidence>
<keyword evidence="3" id="KW-0378">Hydrolase</keyword>
<gene>
    <name evidence="7" type="primary">rpf</name>
    <name evidence="7" type="ORF">NCTC13296_03850</name>
</gene>
<dbReference type="PROSITE" id="PS51109">
    <property type="entry name" value="G5"/>
    <property type="match status" value="1"/>
</dbReference>
<sequence>MPSRYRAVITIVVRLEIIVSPFTKINRVKSPVFYSVVAAVFVTLGAGGATAVVQHKDVVLDVDGEQRAFGTMNSSVGDILAAAGYTVDENDVVAPAVDSSVSDGDTIVLRQAREVRLTVDGEERSVWTTALTVDEALDQFRLSDDAYVSASRSRRLPLDGADLEVVNPRTVRFADNGAPAAEVRVAAPTVAEFLKIQGTKLEQADSVTPALDAPLEDGMEVVVTRDRTESRTENLPIAPPENRVDDPNMIEGETALNDPGAPGERSVTFDVHTVNGVEVGRTETASTVLAEPRPVVVRVGTKPKPAVPASGRASTWDSIAQCEATGNWAINTGNGFYGGLQFTQQTWAGFGGTQYAPRADLATREQQIAVAEKVQAAQGWGAWPACTSKLGLR</sequence>
<evidence type="ECO:0000256" key="3">
    <source>
        <dbReference type="ARBA" id="ARBA00022801"/>
    </source>
</evidence>